<evidence type="ECO:0000256" key="6">
    <source>
        <dbReference type="SAM" id="Phobius"/>
    </source>
</evidence>
<dbReference type="PROSITE" id="PS50267">
    <property type="entry name" value="NA_NEUROTRAN_SYMP_3"/>
    <property type="match status" value="1"/>
</dbReference>
<keyword evidence="4 6" id="KW-1133">Transmembrane helix</keyword>
<keyword evidence="5 6" id="KW-0472">Membrane</keyword>
<evidence type="ECO:0000313" key="7">
    <source>
        <dbReference type="EMBL" id="SVA13015.1"/>
    </source>
</evidence>
<dbReference type="InterPro" id="IPR000175">
    <property type="entry name" value="Na/ntran_symport"/>
</dbReference>
<dbReference type="EMBL" id="UINC01004259">
    <property type="protein sequence ID" value="SVA13015.1"/>
    <property type="molecule type" value="Genomic_DNA"/>
</dbReference>
<dbReference type="InterPro" id="IPR037272">
    <property type="entry name" value="SNS_sf"/>
</dbReference>
<organism evidence="7">
    <name type="scientific">marine metagenome</name>
    <dbReference type="NCBI Taxonomy" id="408172"/>
    <lineage>
        <taxon>unclassified sequences</taxon>
        <taxon>metagenomes</taxon>
        <taxon>ecological metagenomes</taxon>
    </lineage>
</organism>
<protein>
    <submittedName>
        <fullName evidence="7">Uncharacterized protein</fullName>
    </submittedName>
</protein>
<evidence type="ECO:0000256" key="4">
    <source>
        <dbReference type="ARBA" id="ARBA00022989"/>
    </source>
</evidence>
<evidence type="ECO:0000256" key="1">
    <source>
        <dbReference type="ARBA" id="ARBA00004141"/>
    </source>
</evidence>
<sequence length="40" mass="4136">MAGQNGGAAFTLIYLICILVVGLSIVIGEFALGRKTQLSP</sequence>
<feature type="transmembrane region" description="Helical" evidence="6">
    <location>
        <begin position="12"/>
        <end position="32"/>
    </location>
</feature>
<keyword evidence="2" id="KW-0813">Transport</keyword>
<feature type="non-terminal residue" evidence="7">
    <location>
        <position position="40"/>
    </location>
</feature>
<keyword evidence="3 6" id="KW-0812">Transmembrane</keyword>
<dbReference type="SUPFAM" id="SSF161070">
    <property type="entry name" value="SNF-like"/>
    <property type="match status" value="1"/>
</dbReference>
<proteinExistence type="predicted"/>
<accession>A0A381TA33</accession>
<name>A0A381TA33_9ZZZZ</name>
<reference evidence="7" key="1">
    <citation type="submission" date="2018-05" db="EMBL/GenBank/DDBJ databases">
        <authorList>
            <person name="Lanie J.A."/>
            <person name="Ng W.-L."/>
            <person name="Kazmierczak K.M."/>
            <person name="Andrzejewski T.M."/>
            <person name="Davidsen T.M."/>
            <person name="Wayne K.J."/>
            <person name="Tettelin H."/>
            <person name="Glass J.I."/>
            <person name="Rusch D."/>
            <person name="Podicherti R."/>
            <person name="Tsui H.-C.T."/>
            <person name="Winkler M.E."/>
        </authorList>
    </citation>
    <scope>NUCLEOTIDE SEQUENCE</scope>
</reference>
<comment type="subcellular location">
    <subcellularLocation>
        <location evidence="1">Membrane</location>
        <topology evidence="1">Multi-pass membrane protein</topology>
    </subcellularLocation>
</comment>
<evidence type="ECO:0000256" key="5">
    <source>
        <dbReference type="ARBA" id="ARBA00023136"/>
    </source>
</evidence>
<dbReference type="AlphaFoldDB" id="A0A381TA33"/>
<gene>
    <name evidence="7" type="ORF">METZ01_LOCUS65869</name>
</gene>
<dbReference type="GO" id="GO:0016020">
    <property type="term" value="C:membrane"/>
    <property type="evidence" value="ECO:0007669"/>
    <property type="project" value="UniProtKB-SubCell"/>
</dbReference>
<evidence type="ECO:0000256" key="3">
    <source>
        <dbReference type="ARBA" id="ARBA00022692"/>
    </source>
</evidence>
<evidence type="ECO:0000256" key="2">
    <source>
        <dbReference type="ARBA" id="ARBA00022448"/>
    </source>
</evidence>